<gene>
    <name evidence="3" type="ORF">DSM106044_03774</name>
</gene>
<sequence length="304" mass="34204">MAKPLFTNQPFTEGPKSRPIHITRENIGHFIYPDEGLDFSDYNQMFISTENITVCTMDIGPGGFFDPPDYHPGDEMYYVLKGAITQYNPELGQAIRVKAGESLLIPKGGAHVAYNFEETSLRIMAVIAPKIVEDQLFPTDGEAMKRKTFLGTDNVQMPKNPPLMHNTRIATVDDIGTWPFEGEVLRENGYLYHITEDKKLLSIHGRKHPALVKLSVSNDFMQVGEFIVPFGGSVCRYTEPICHKGQSFIYAIEDKVTVYLPQERDTIVLMPEEGLYLPENTTYQLVNYGDKNMKALFATAPGNV</sequence>
<evidence type="ECO:0000259" key="2">
    <source>
        <dbReference type="Pfam" id="PF07883"/>
    </source>
</evidence>
<dbReference type="InterPro" id="IPR013096">
    <property type="entry name" value="Cupin_2"/>
</dbReference>
<reference evidence="3 4" key="1">
    <citation type="journal article" date="2019" name="Anaerobe">
        <title>Detection of Robinsoniella peoriensis in multiple bone samples of a trauma patient.</title>
        <authorList>
            <person name="Schrottner P."/>
            <person name="Hartwich K."/>
            <person name="Bunk B."/>
            <person name="Schober I."/>
            <person name="Helbig S."/>
            <person name="Rudolph W.W."/>
            <person name="Gunzer F."/>
        </authorList>
    </citation>
    <scope>NUCLEOTIDE SEQUENCE [LARGE SCALE GENOMIC DNA]</scope>
    <source>
        <strain evidence="3 4">DSM 106044</strain>
    </source>
</reference>
<comment type="caution">
    <text evidence="3">The sequence shown here is derived from an EMBL/GenBank/DDBJ whole genome shotgun (WGS) entry which is preliminary data.</text>
</comment>
<dbReference type="EMBL" id="QGQD01000070">
    <property type="protein sequence ID" value="TLC99323.1"/>
    <property type="molecule type" value="Genomic_DNA"/>
</dbReference>
<dbReference type="SUPFAM" id="SSF51182">
    <property type="entry name" value="RmlC-like cupins"/>
    <property type="match status" value="1"/>
</dbReference>
<dbReference type="InterPro" id="IPR051610">
    <property type="entry name" value="GPI/OXD"/>
</dbReference>
<dbReference type="Pfam" id="PF07883">
    <property type="entry name" value="Cupin_2"/>
    <property type="match status" value="1"/>
</dbReference>
<keyword evidence="1" id="KW-0479">Metal-binding</keyword>
<dbReference type="RefSeq" id="WP_138003398.1">
    <property type="nucleotide sequence ID" value="NZ_QGQD01000070.1"/>
</dbReference>
<evidence type="ECO:0000313" key="3">
    <source>
        <dbReference type="EMBL" id="TLC99323.1"/>
    </source>
</evidence>
<evidence type="ECO:0000313" key="4">
    <source>
        <dbReference type="Proteomes" id="UP000306509"/>
    </source>
</evidence>
<dbReference type="Proteomes" id="UP000306509">
    <property type="component" value="Unassembled WGS sequence"/>
</dbReference>
<feature type="domain" description="Cupin type-2" evidence="2">
    <location>
        <begin position="57"/>
        <end position="126"/>
    </location>
</feature>
<dbReference type="Gene3D" id="2.60.120.10">
    <property type="entry name" value="Jelly Rolls"/>
    <property type="match status" value="2"/>
</dbReference>
<keyword evidence="4" id="KW-1185">Reference proteome</keyword>
<accession>A0A4U8Q4Z3</accession>
<protein>
    <recommendedName>
        <fullName evidence="2">Cupin type-2 domain-containing protein</fullName>
    </recommendedName>
</protein>
<name>A0A4U8Q4Z3_9FIRM</name>
<dbReference type="InterPro" id="IPR011051">
    <property type="entry name" value="RmlC_Cupin_sf"/>
</dbReference>
<organism evidence="3 4">
    <name type="scientific">Robinsoniella peoriensis</name>
    <dbReference type="NCBI Taxonomy" id="180332"/>
    <lineage>
        <taxon>Bacteria</taxon>
        <taxon>Bacillati</taxon>
        <taxon>Bacillota</taxon>
        <taxon>Clostridia</taxon>
        <taxon>Lachnospirales</taxon>
        <taxon>Lachnospiraceae</taxon>
        <taxon>Robinsoniella</taxon>
    </lineage>
</organism>
<dbReference type="InterPro" id="IPR014710">
    <property type="entry name" value="RmlC-like_jellyroll"/>
</dbReference>
<dbReference type="PANTHER" id="PTHR35848">
    <property type="entry name" value="OXALATE-BINDING PROTEIN"/>
    <property type="match status" value="1"/>
</dbReference>
<evidence type="ECO:0000256" key="1">
    <source>
        <dbReference type="ARBA" id="ARBA00022723"/>
    </source>
</evidence>
<proteinExistence type="predicted"/>
<dbReference type="GO" id="GO:0046872">
    <property type="term" value="F:metal ion binding"/>
    <property type="evidence" value="ECO:0007669"/>
    <property type="project" value="UniProtKB-KW"/>
</dbReference>
<dbReference type="AlphaFoldDB" id="A0A4U8Q4Z3"/>